<dbReference type="EMBL" id="JATAAI010000006">
    <property type="protein sequence ID" value="KAK1745051.1"/>
    <property type="molecule type" value="Genomic_DNA"/>
</dbReference>
<evidence type="ECO:0000256" key="1">
    <source>
        <dbReference type="SAM" id="MobiDB-lite"/>
    </source>
</evidence>
<feature type="compositionally biased region" description="Low complexity" evidence="1">
    <location>
        <begin position="7"/>
        <end position="16"/>
    </location>
</feature>
<reference evidence="2" key="1">
    <citation type="submission" date="2023-06" db="EMBL/GenBank/DDBJ databases">
        <title>Survivors Of The Sea: Transcriptome response of Skeletonema marinoi to long-term dormancy.</title>
        <authorList>
            <person name="Pinder M.I.M."/>
            <person name="Kourtchenko O."/>
            <person name="Robertson E.K."/>
            <person name="Larsson T."/>
            <person name="Maumus F."/>
            <person name="Osuna-Cruz C.M."/>
            <person name="Vancaester E."/>
            <person name="Stenow R."/>
            <person name="Vandepoele K."/>
            <person name="Ploug H."/>
            <person name="Bruchert V."/>
            <person name="Godhe A."/>
            <person name="Topel M."/>
        </authorList>
    </citation>
    <scope>NUCLEOTIDE SEQUENCE</scope>
    <source>
        <strain evidence="2">R05AC</strain>
    </source>
</reference>
<evidence type="ECO:0000313" key="3">
    <source>
        <dbReference type="Proteomes" id="UP001224775"/>
    </source>
</evidence>
<name>A0AAD8YH30_9STRA</name>
<proteinExistence type="predicted"/>
<gene>
    <name evidence="2" type="ORF">QTG54_004342</name>
</gene>
<evidence type="ECO:0000313" key="2">
    <source>
        <dbReference type="EMBL" id="KAK1745051.1"/>
    </source>
</evidence>
<feature type="region of interest" description="Disordered" evidence="1">
    <location>
        <begin position="1"/>
        <end position="59"/>
    </location>
</feature>
<keyword evidence="3" id="KW-1185">Reference proteome</keyword>
<protein>
    <submittedName>
        <fullName evidence="2">Uncharacterized protein</fullName>
    </submittedName>
</protein>
<dbReference type="AlphaFoldDB" id="A0AAD8YH30"/>
<organism evidence="2 3">
    <name type="scientific">Skeletonema marinoi</name>
    <dbReference type="NCBI Taxonomy" id="267567"/>
    <lineage>
        <taxon>Eukaryota</taxon>
        <taxon>Sar</taxon>
        <taxon>Stramenopiles</taxon>
        <taxon>Ochrophyta</taxon>
        <taxon>Bacillariophyta</taxon>
        <taxon>Coscinodiscophyceae</taxon>
        <taxon>Thalassiosirophycidae</taxon>
        <taxon>Thalassiosirales</taxon>
        <taxon>Skeletonemataceae</taxon>
        <taxon>Skeletonema</taxon>
        <taxon>Skeletonema marinoi-dohrnii complex</taxon>
    </lineage>
</organism>
<dbReference type="Proteomes" id="UP001224775">
    <property type="component" value="Unassembled WGS sequence"/>
</dbReference>
<sequence>MVPAEVPQMQAAPAQDAAEKEEPPAQNETLDTQERHHSGGDGGSVYGRDDALPSAPAFYARSGSKSAILVHMIGQEI</sequence>
<comment type="caution">
    <text evidence="2">The sequence shown here is derived from an EMBL/GenBank/DDBJ whole genome shotgun (WGS) entry which is preliminary data.</text>
</comment>
<accession>A0AAD8YH30</accession>